<sequence length="154" mass="16375">MPVSTATDSSVPTRVPGMNIVAPRVPPTGSHATRPPRLHVESAHMPSPMRDTAATPHARCSPQFLDHGVHEFSVGPCLHEHGTSHISPQLDNSNKSTTHASGIIDQYPCGSEAPRSDSSLPIDILITPHSPQSPIEYGHQMSPCSTINSSPISI</sequence>
<dbReference type="Proteomes" id="UP001234297">
    <property type="component" value="Chromosome 8"/>
</dbReference>
<accession>A0ACC2LI68</accession>
<dbReference type="EMBL" id="CM056816">
    <property type="protein sequence ID" value="KAJ8632729.1"/>
    <property type="molecule type" value="Genomic_DNA"/>
</dbReference>
<organism evidence="1 2">
    <name type="scientific">Persea americana</name>
    <name type="common">Avocado</name>
    <dbReference type="NCBI Taxonomy" id="3435"/>
    <lineage>
        <taxon>Eukaryota</taxon>
        <taxon>Viridiplantae</taxon>
        <taxon>Streptophyta</taxon>
        <taxon>Embryophyta</taxon>
        <taxon>Tracheophyta</taxon>
        <taxon>Spermatophyta</taxon>
        <taxon>Magnoliopsida</taxon>
        <taxon>Magnoliidae</taxon>
        <taxon>Laurales</taxon>
        <taxon>Lauraceae</taxon>
        <taxon>Persea</taxon>
    </lineage>
</organism>
<reference evidence="1 2" key="1">
    <citation type="journal article" date="2022" name="Hortic Res">
        <title>A haplotype resolved chromosomal level avocado genome allows analysis of novel avocado genes.</title>
        <authorList>
            <person name="Nath O."/>
            <person name="Fletcher S.J."/>
            <person name="Hayward A."/>
            <person name="Shaw L.M."/>
            <person name="Masouleh A.K."/>
            <person name="Furtado A."/>
            <person name="Henry R.J."/>
            <person name="Mitter N."/>
        </authorList>
    </citation>
    <scope>NUCLEOTIDE SEQUENCE [LARGE SCALE GENOMIC DNA]</scope>
    <source>
        <strain evidence="2">cv. Hass</strain>
    </source>
</reference>
<evidence type="ECO:0000313" key="2">
    <source>
        <dbReference type="Proteomes" id="UP001234297"/>
    </source>
</evidence>
<evidence type="ECO:0000313" key="1">
    <source>
        <dbReference type="EMBL" id="KAJ8632729.1"/>
    </source>
</evidence>
<keyword evidence="2" id="KW-1185">Reference proteome</keyword>
<name>A0ACC2LI68_PERAE</name>
<comment type="caution">
    <text evidence="1">The sequence shown here is derived from an EMBL/GenBank/DDBJ whole genome shotgun (WGS) entry which is preliminary data.</text>
</comment>
<proteinExistence type="predicted"/>
<gene>
    <name evidence="1" type="ORF">MRB53_026065</name>
</gene>
<protein>
    <submittedName>
        <fullName evidence="1">Uncharacterized protein</fullName>
    </submittedName>
</protein>